<dbReference type="GO" id="GO:0003676">
    <property type="term" value="F:nucleic acid binding"/>
    <property type="evidence" value="ECO:0007669"/>
    <property type="project" value="InterPro"/>
</dbReference>
<dbReference type="GO" id="GO:0004527">
    <property type="term" value="F:exonuclease activity"/>
    <property type="evidence" value="ECO:0007669"/>
    <property type="project" value="UniProtKB-KW"/>
</dbReference>
<protein>
    <submittedName>
        <fullName evidence="2">3'-5' exonuclease</fullName>
    </submittedName>
</protein>
<dbReference type="AlphaFoldDB" id="A0A3D8IXW6"/>
<organism evidence="2 3">
    <name type="scientific">Helicobacter cholecystus</name>
    <dbReference type="NCBI Taxonomy" id="45498"/>
    <lineage>
        <taxon>Bacteria</taxon>
        <taxon>Pseudomonadati</taxon>
        <taxon>Campylobacterota</taxon>
        <taxon>Epsilonproteobacteria</taxon>
        <taxon>Campylobacterales</taxon>
        <taxon>Helicobacteraceae</taxon>
        <taxon>Helicobacter</taxon>
    </lineage>
</organism>
<dbReference type="OrthoDB" id="13288at2"/>
<dbReference type="SUPFAM" id="SSF53098">
    <property type="entry name" value="Ribonuclease H-like"/>
    <property type="match status" value="1"/>
</dbReference>
<dbReference type="RefSeq" id="WP_104724056.1">
    <property type="nucleotide sequence ID" value="NZ_FZNE01000002.1"/>
</dbReference>
<keyword evidence="2" id="KW-0378">Hydrolase</keyword>
<dbReference type="InterPro" id="IPR012337">
    <property type="entry name" value="RNaseH-like_sf"/>
</dbReference>
<name>A0A3D8IXW6_9HELI</name>
<sequence length="271" mass="31750">MICVFDIESVPDVEFLREKYSYSGDDYEVSLQAFKAQNEVSGNNFLPIAFHKIISIASVMCDEFGRFQKVGVFGRRAGIPSDDEIEKVTLEEFLKWFNKTQPKLVSFNGRGYDIPVMMLRAMKYNLESLAYYEQDNPSFNKNKWDNYRQRYSERFHTDLLDSLGHYGSVRGIKLDDVASMCGLPGKYDISGENVFELYYKERDLVKIDEYCQSDVLNTYWVYLKYEILKGNMNLQDYVNILRDWREKLPQNKSYSSVFSDAITKEIQKCNT</sequence>
<keyword evidence="2" id="KW-0269">Exonuclease</keyword>
<reference evidence="2 3" key="1">
    <citation type="submission" date="2018-04" db="EMBL/GenBank/DDBJ databases">
        <title>Novel Campyloabacter and Helicobacter Species and Strains.</title>
        <authorList>
            <person name="Mannion A.J."/>
            <person name="Shen Z."/>
            <person name="Fox J.G."/>
        </authorList>
    </citation>
    <scope>NUCLEOTIDE SEQUENCE [LARGE SCALE GENOMIC DNA]</scope>
    <source>
        <strain evidence="2 3">ATCC 700242</strain>
    </source>
</reference>
<dbReference type="InterPro" id="IPR036397">
    <property type="entry name" value="RNaseH_sf"/>
</dbReference>
<comment type="caution">
    <text evidence="2">The sequence shown here is derived from an EMBL/GenBank/DDBJ whole genome shotgun (WGS) entry which is preliminary data.</text>
</comment>
<gene>
    <name evidence="2" type="ORF">CQA62_01540</name>
</gene>
<evidence type="ECO:0000259" key="1">
    <source>
        <dbReference type="Pfam" id="PF10108"/>
    </source>
</evidence>
<dbReference type="EMBL" id="NXLU01000001">
    <property type="protein sequence ID" value="RDU70119.1"/>
    <property type="molecule type" value="Genomic_DNA"/>
</dbReference>
<dbReference type="Pfam" id="PF10108">
    <property type="entry name" value="DNA_pol_B_exo2"/>
    <property type="match status" value="1"/>
</dbReference>
<accession>A0A3D8IXW6</accession>
<keyword evidence="3" id="KW-1185">Reference proteome</keyword>
<proteinExistence type="predicted"/>
<dbReference type="CDD" id="cd05782">
    <property type="entry name" value="DNA_polB_like1_exo"/>
    <property type="match status" value="1"/>
</dbReference>
<dbReference type="InterPro" id="IPR019288">
    <property type="entry name" value="3'-5'_exonuclease_PolB-like"/>
</dbReference>
<dbReference type="Proteomes" id="UP000257067">
    <property type="component" value="Unassembled WGS sequence"/>
</dbReference>
<evidence type="ECO:0000313" key="3">
    <source>
        <dbReference type="Proteomes" id="UP000257067"/>
    </source>
</evidence>
<evidence type="ECO:0000313" key="2">
    <source>
        <dbReference type="EMBL" id="RDU70119.1"/>
    </source>
</evidence>
<keyword evidence="2" id="KW-0540">Nuclease</keyword>
<feature type="domain" description="Predicted 3'-5' exonuclease PolB-like" evidence="1">
    <location>
        <begin position="43"/>
        <end position="258"/>
    </location>
</feature>
<dbReference type="Gene3D" id="3.30.420.10">
    <property type="entry name" value="Ribonuclease H-like superfamily/Ribonuclease H"/>
    <property type="match status" value="1"/>
</dbReference>